<evidence type="ECO:0000313" key="2">
    <source>
        <dbReference type="EMBL" id="TBU24610.1"/>
    </source>
</evidence>
<proteinExistence type="predicted"/>
<protein>
    <submittedName>
        <fullName evidence="2">Uncharacterized protein</fullName>
    </submittedName>
</protein>
<dbReference type="EMBL" id="ML143476">
    <property type="protein sequence ID" value="TBU24610.1"/>
    <property type="molecule type" value="Genomic_DNA"/>
</dbReference>
<gene>
    <name evidence="2" type="ORF">BD311DRAFT_554446</name>
</gene>
<reference evidence="2" key="1">
    <citation type="submission" date="2019-01" db="EMBL/GenBank/DDBJ databases">
        <title>Draft genome sequences of three monokaryotic isolates of the white-rot basidiomycete fungus Dichomitus squalens.</title>
        <authorList>
            <consortium name="DOE Joint Genome Institute"/>
            <person name="Lopez S.C."/>
            <person name="Andreopoulos B."/>
            <person name="Pangilinan J."/>
            <person name="Lipzen A."/>
            <person name="Riley R."/>
            <person name="Ahrendt S."/>
            <person name="Ng V."/>
            <person name="Barry K."/>
            <person name="Daum C."/>
            <person name="Grigoriev I.V."/>
            <person name="Hilden K.S."/>
            <person name="Makela M.R."/>
            <person name="de Vries R.P."/>
        </authorList>
    </citation>
    <scope>NUCLEOTIDE SEQUENCE [LARGE SCALE GENOMIC DNA]</scope>
    <source>
        <strain evidence="2">OM18370.1</strain>
    </source>
</reference>
<organism evidence="2">
    <name type="scientific">Dichomitus squalens</name>
    <dbReference type="NCBI Taxonomy" id="114155"/>
    <lineage>
        <taxon>Eukaryota</taxon>
        <taxon>Fungi</taxon>
        <taxon>Dikarya</taxon>
        <taxon>Basidiomycota</taxon>
        <taxon>Agaricomycotina</taxon>
        <taxon>Agaricomycetes</taxon>
        <taxon>Polyporales</taxon>
        <taxon>Polyporaceae</taxon>
        <taxon>Dichomitus</taxon>
    </lineage>
</organism>
<feature type="compositionally biased region" description="Polar residues" evidence="1">
    <location>
        <begin position="172"/>
        <end position="181"/>
    </location>
</feature>
<evidence type="ECO:0000256" key="1">
    <source>
        <dbReference type="SAM" id="MobiDB-lite"/>
    </source>
</evidence>
<feature type="region of interest" description="Disordered" evidence="1">
    <location>
        <begin position="148"/>
        <end position="201"/>
    </location>
</feature>
<dbReference type="AlphaFoldDB" id="A0A4Q9MBH6"/>
<feature type="compositionally biased region" description="Low complexity" evidence="1">
    <location>
        <begin position="182"/>
        <end position="201"/>
    </location>
</feature>
<dbReference type="Proteomes" id="UP000292957">
    <property type="component" value="Unassembled WGS sequence"/>
</dbReference>
<accession>A0A4Q9MBH6</accession>
<sequence>SSSPSKFSTESGVPALPASCPTEAWILHSCDSATNLLLTRGFQTLVFTSSRCPSTWRDLTFSRYKPLAGSLKIAAACTYQVPPGTIISSNARRRLLLRPPSPAPMPVDILLLLRLVPRTSDFLPQPVQEPARVMYRVPPLLRVSLPRQCASSSPPLARTTHGRPRLPKTMPRTHTNVARSKTSSANGTSGAKSAKSACSAM</sequence>
<name>A0A4Q9MBH6_9APHY</name>
<feature type="non-terminal residue" evidence="2">
    <location>
        <position position="1"/>
    </location>
</feature>